<reference evidence="2 3" key="1">
    <citation type="journal article" date="2016" name="Biochim. Biophys. Acta">
        <title>Characterization of red-shifted phycobilisomes isolated from the chlorophyll f-containing cyanobacterium Halomicronema hongdechloris.</title>
        <authorList>
            <person name="Li Y."/>
            <person name="Lin Y."/>
            <person name="Garvey C.J."/>
            <person name="Birch D."/>
            <person name="Corkery R.W."/>
            <person name="Loughlin P.C."/>
            <person name="Scheer H."/>
            <person name="Willows R.D."/>
            <person name="Chen M."/>
        </authorList>
    </citation>
    <scope>NUCLEOTIDE SEQUENCE [LARGE SCALE GENOMIC DNA]</scope>
    <source>
        <strain evidence="2 3">C2206</strain>
    </source>
</reference>
<proteinExistence type="predicted"/>
<keyword evidence="1" id="KW-1133">Transmembrane helix</keyword>
<keyword evidence="1" id="KW-0472">Membrane</keyword>
<evidence type="ECO:0008006" key="4">
    <source>
        <dbReference type="Google" id="ProtNLM"/>
    </source>
</evidence>
<accession>A0A1Z3HKM4</accession>
<evidence type="ECO:0000256" key="1">
    <source>
        <dbReference type="SAM" id="Phobius"/>
    </source>
</evidence>
<protein>
    <recommendedName>
        <fullName evidence="4">Polysaccharide chain length determinant N-terminal domain-containing protein</fullName>
    </recommendedName>
</protein>
<dbReference type="RefSeq" id="WP_088429537.1">
    <property type="nucleotide sequence ID" value="NZ_CP021983.2"/>
</dbReference>
<dbReference type="PANTHER" id="PTHR32309">
    <property type="entry name" value="TYROSINE-PROTEIN KINASE"/>
    <property type="match status" value="1"/>
</dbReference>
<organism evidence="2 3">
    <name type="scientific">Halomicronema hongdechloris C2206</name>
    <dbReference type="NCBI Taxonomy" id="1641165"/>
    <lineage>
        <taxon>Bacteria</taxon>
        <taxon>Bacillati</taxon>
        <taxon>Cyanobacteriota</taxon>
        <taxon>Cyanophyceae</taxon>
        <taxon>Nodosilineales</taxon>
        <taxon>Nodosilineaceae</taxon>
        <taxon>Halomicronema</taxon>
    </lineage>
</organism>
<dbReference type="STRING" id="1641165.XM38_19930"/>
<dbReference type="OrthoDB" id="465033at2"/>
<evidence type="ECO:0000313" key="2">
    <source>
        <dbReference type="EMBL" id="ASC70835.1"/>
    </source>
</evidence>
<sequence length="286" mass="31326">MSESSTTPAPQSDPDEISLVDILCFFGRTWKVIALTTVGLSALGVAWTATRPQTYQKHLTVAIAPRQQTIDELRLYAATGLSQAQVDAVATQALSDYRSEGVTTQVEHDTETGLAAVTLRSSQQPSPLENATPALLEALETQLAELLDYACEEVLAALDNRLERQRSIIQELETEIAQAPPLEANLESPQRTALEMQRARTLVELASLEYEQRYIETAQADLDNSVDDFFRVQVISESAVQASGQSLLQVVILAAIASIMISILVAIIVDQLPRLRKELNQAKRSP</sequence>
<feature type="transmembrane region" description="Helical" evidence="1">
    <location>
        <begin position="247"/>
        <end position="269"/>
    </location>
</feature>
<dbReference type="InterPro" id="IPR050445">
    <property type="entry name" value="Bact_polysacc_biosynth/exp"/>
</dbReference>
<dbReference type="KEGG" id="hhg:XM38_017820"/>
<dbReference type="AlphaFoldDB" id="A0A1Z3HKM4"/>
<dbReference type="EMBL" id="CP021983">
    <property type="protein sequence ID" value="ASC70835.1"/>
    <property type="molecule type" value="Genomic_DNA"/>
</dbReference>
<gene>
    <name evidence="2" type="ORF">XM38_017820</name>
</gene>
<dbReference type="PANTHER" id="PTHR32309:SF31">
    <property type="entry name" value="CAPSULAR EXOPOLYSACCHARIDE FAMILY"/>
    <property type="match status" value="1"/>
</dbReference>
<keyword evidence="3" id="KW-1185">Reference proteome</keyword>
<name>A0A1Z3HKM4_9CYAN</name>
<keyword evidence="1" id="KW-0812">Transmembrane</keyword>
<dbReference type="Proteomes" id="UP000191901">
    <property type="component" value="Chromosome"/>
</dbReference>
<evidence type="ECO:0000313" key="3">
    <source>
        <dbReference type="Proteomes" id="UP000191901"/>
    </source>
</evidence>